<feature type="non-terminal residue" evidence="1">
    <location>
        <position position="126"/>
    </location>
</feature>
<accession>X1MSK7</accession>
<dbReference type="InterPro" id="IPR009663">
    <property type="entry name" value="PAP_PilO"/>
</dbReference>
<gene>
    <name evidence="1" type="ORF">S06H3_09781</name>
</gene>
<proteinExistence type="predicted"/>
<evidence type="ECO:0000313" key="1">
    <source>
        <dbReference type="EMBL" id="GAI17675.1"/>
    </source>
</evidence>
<comment type="caution">
    <text evidence="1">The sequence shown here is derived from an EMBL/GenBank/DDBJ whole genome shotgun (WGS) entry which is preliminary data.</text>
</comment>
<name>X1MSK7_9ZZZZ</name>
<sequence length="126" mass="13539">MAEILELPGVKARYVLGMSWRHEDAPPKAKAMRAMGAERGYWGVVYTTSADAVQAGFCEPVKGIAVAAKLRPLAAVVGGAHPPPWNGLYDLGSGRYWFVAVRDGQQVIPDGDQVGTLDEMEALRNA</sequence>
<dbReference type="EMBL" id="BARV01004381">
    <property type="protein sequence ID" value="GAI17675.1"/>
    <property type="molecule type" value="Genomic_DNA"/>
</dbReference>
<reference evidence="1" key="1">
    <citation type="journal article" date="2014" name="Front. Microbiol.">
        <title>High frequency of phylogenetically diverse reductive dehalogenase-homologous genes in deep subseafloor sedimentary metagenomes.</title>
        <authorList>
            <person name="Kawai M."/>
            <person name="Futagami T."/>
            <person name="Toyoda A."/>
            <person name="Takaki Y."/>
            <person name="Nishi S."/>
            <person name="Hori S."/>
            <person name="Arai W."/>
            <person name="Tsubouchi T."/>
            <person name="Morono Y."/>
            <person name="Uchiyama I."/>
            <person name="Ito T."/>
            <person name="Fujiyama A."/>
            <person name="Inagaki F."/>
            <person name="Takami H."/>
        </authorList>
    </citation>
    <scope>NUCLEOTIDE SEQUENCE</scope>
    <source>
        <strain evidence="1">Expedition CK06-06</strain>
    </source>
</reference>
<dbReference type="Pfam" id="PF06864">
    <property type="entry name" value="PAP_PilO"/>
    <property type="match status" value="1"/>
</dbReference>
<dbReference type="AlphaFoldDB" id="X1MSK7"/>
<protein>
    <submittedName>
        <fullName evidence="1">Uncharacterized protein</fullName>
    </submittedName>
</protein>
<organism evidence="1">
    <name type="scientific">marine sediment metagenome</name>
    <dbReference type="NCBI Taxonomy" id="412755"/>
    <lineage>
        <taxon>unclassified sequences</taxon>
        <taxon>metagenomes</taxon>
        <taxon>ecological metagenomes</taxon>
    </lineage>
</organism>